<dbReference type="PANTHER" id="PTHR46573:SF1">
    <property type="entry name" value="WD REPEAT, SAM AND U-BOX DOMAIN-CONTAINING PROTEIN 1"/>
    <property type="match status" value="1"/>
</dbReference>
<dbReference type="OrthoDB" id="424220at2759"/>
<protein>
    <submittedName>
        <fullName evidence="2">U-box domain containing protein</fullName>
    </submittedName>
</protein>
<evidence type="ECO:0000313" key="2">
    <source>
        <dbReference type="EMBL" id="KAG7346157.1"/>
    </source>
</evidence>
<accession>A0A9K3KLV7</accession>
<dbReference type="CDD" id="cd16664">
    <property type="entry name" value="RING-Ubox_PUB"/>
    <property type="match status" value="1"/>
</dbReference>
<dbReference type="EMBL" id="JAGRRH010000021">
    <property type="protein sequence ID" value="KAG7346157.1"/>
    <property type="molecule type" value="Genomic_DNA"/>
</dbReference>
<name>A0A9K3KLV7_9STRA</name>
<dbReference type="GO" id="GO:0004842">
    <property type="term" value="F:ubiquitin-protein transferase activity"/>
    <property type="evidence" value="ECO:0007669"/>
    <property type="project" value="InterPro"/>
</dbReference>
<comment type="caution">
    <text evidence="2">The sequence shown here is derived from an EMBL/GenBank/DDBJ whole genome shotgun (WGS) entry which is preliminary data.</text>
</comment>
<reference evidence="2" key="2">
    <citation type="submission" date="2021-04" db="EMBL/GenBank/DDBJ databases">
        <authorList>
            <person name="Podell S."/>
        </authorList>
    </citation>
    <scope>NUCLEOTIDE SEQUENCE</scope>
    <source>
        <strain evidence="2">Hildebrandi</strain>
    </source>
</reference>
<dbReference type="AlphaFoldDB" id="A0A9K3KLV7"/>
<keyword evidence="3" id="KW-1185">Reference proteome</keyword>
<dbReference type="GO" id="GO:0016567">
    <property type="term" value="P:protein ubiquitination"/>
    <property type="evidence" value="ECO:0007669"/>
    <property type="project" value="InterPro"/>
</dbReference>
<dbReference type="PANTHER" id="PTHR46573">
    <property type="entry name" value="WD REPEAT, SAM AND U-BOX DOMAIN-CONTAINING PROTEIN 1"/>
    <property type="match status" value="1"/>
</dbReference>
<evidence type="ECO:0000259" key="1">
    <source>
        <dbReference type="PROSITE" id="PS51698"/>
    </source>
</evidence>
<dbReference type="InterPro" id="IPR003613">
    <property type="entry name" value="Ubox_domain"/>
</dbReference>
<dbReference type="Proteomes" id="UP000693970">
    <property type="component" value="Unassembled WGS sequence"/>
</dbReference>
<dbReference type="InterPro" id="IPR052085">
    <property type="entry name" value="WD-SAM-U-box"/>
</dbReference>
<dbReference type="SMART" id="SM00504">
    <property type="entry name" value="Ubox"/>
    <property type="match status" value="2"/>
</dbReference>
<organism evidence="2 3">
    <name type="scientific">Nitzschia inconspicua</name>
    <dbReference type="NCBI Taxonomy" id="303405"/>
    <lineage>
        <taxon>Eukaryota</taxon>
        <taxon>Sar</taxon>
        <taxon>Stramenopiles</taxon>
        <taxon>Ochrophyta</taxon>
        <taxon>Bacillariophyta</taxon>
        <taxon>Bacillariophyceae</taxon>
        <taxon>Bacillariophycidae</taxon>
        <taxon>Bacillariales</taxon>
        <taxon>Bacillariaceae</taxon>
        <taxon>Nitzschia</taxon>
    </lineage>
</organism>
<sequence>MQRARMFEVSTISIDDGCLIEGKARCAQEKTWVSGELSQQHSNSFIWHVRPLQKDFRRKSQFSKTENPHPPVLAPVIMSSRTPSSPCNMVPQRFLCPLTLDILKDPVLSKYGHTYERSAILQWLQEHETCPISRKPLSPRYLISNHSLKLQIKKWKSDSTTKDSTAIREVAPPREFICPLTGRMFEHPVITKDGRHYEHMALMSLIKSGMYSTDPMTGKPLSLSSVVTDFKLMARIQMWKELTNNDDIWDMNGCYGWIKKDCHNSSVLVLTRKKNTRSTRNRSENNILIK</sequence>
<evidence type="ECO:0000313" key="3">
    <source>
        <dbReference type="Proteomes" id="UP000693970"/>
    </source>
</evidence>
<dbReference type="Pfam" id="PF04564">
    <property type="entry name" value="U-box"/>
    <property type="match status" value="2"/>
</dbReference>
<dbReference type="PROSITE" id="PS51698">
    <property type="entry name" value="U_BOX"/>
    <property type="match status" value="1"/>
</dbReference>
<proteinExistence type="predicted"/>
<reference evidence="2" key="1">
    <citation type="journal article" date="2021" name="Sci. Rep.">
        <title>Diploid genomic architecture of Nitzschia inconspicua, an elite biomass production diatom.</title>
        <authorList>
            <person name="Oliver A."/>
            <person name="Podell S."/>
            <person name="Pinowska A."/>
            <person name="Traller J.C."/>
            <person name="Smith S.R."/>
            <person name="McClure R."/>
            <person name="Beliaev A."/>
            <person name="Bohutskyi P."/>
            <person name="Hill E.A."/>
            <person name="Rabines A."/>
            <person name="Zheng H."/>
            <person name="Allen L.Z."/>
            <person name="Kuo A."/>
            <person name="Grigoriev I.V."/>
            <person name="Allen A.E."/>
            <person name="Hazlebeck D."/>
            <person name="Allen E.E."/>
        </authorList>
    </citation>
    <scope>NUCLEOTIDE SEQUENCE</scope>
    <source>
        <strain evidence="2">Hildebrandi</strain>
    </source>
</reference>
<dbReference type="InterPro" id="IPR045210">
    <property type="entry name" value="RING-Ubox_PUB"/>
</dbReference>
<feature type="domain" description="U-box" evidence="1">
    <location>
        <begin position="89"/>
        <end position="162"/>
    </location>
</feature>
<gene>
    <name evidence="2" type="ORF">IV203_005225</name>
</gene>